<name>A0A8J9ZRD1_BRALA</name>
<evidence type="ECO:0000313" key="2">
    <source>
        <dbReference type="EMBL" id="CAH1258977.1"/>
    </source>
</evidence>
<keyword evidence="3" id="KW-1185">Reference proteome</keyword>
<gene>
    <name evidence="2" type="primary">Hypp2121</name>
    <name evidence="2" type="ORF">BLAG_LOCUS16377</name>
</gene>
<dbReference type="OrthoDB" id="4951845at2759"/>
<dbReference type="InterPro" id="IPR050931">
    <property type="entry name" value="Mito_Protein_Transport_Metaxin"/>
</dbReference>
<dbReference type="Pfam" id="PF13417">
    <property type="entry name" value="GST_N_3"/>
    <property type="match status" value="1"/>
</dbReference>
<organism evidence="2 3">
    <name type="scientific">Branchiostoma lanceolatum</name>
    <name type="common">Common lancelet</name>
    <name type="synonym">Amphioxus lanceolatum</name>
    <dbReference type="NCBI Taxonomy" id="7740"/>
    <lineage>
        <taxon>Eukaryota</taxon>
        <taxon>Metazoa</taxon>
        <taxon>Chordata</taxon>
        <taxon>Cephalochordata</taxon>
        <taxon>Leptocardii</taxon>
        <taxon>Amphioxiformes</taxon>
        <taxon>Branchiostomatidae</taxon>
        <taxon>Branchiostoma</taxon>
    </lineage>
</organism>
<dbReference type="GO" id="GO:0005737">
    <property type="term" value="C:cytoplasm"/>
    <property type="evidence" value="ECO:0007669"/>
    <property type="project" value="TreeGrafter"/>
</dbReference>
<dbReference type="PANTHER" id="PTHR12289">
    <property type="entry name" value="METAXIN RELATED"/>
    <property type="match status" value="1"/>
</dbReference>
<sequence>MYFFSHPAKQQLSDTSMASSGRYQLLACELSYFSGKIRPYLRYKNIPFDSVTATEEVYEKMIFPRVGWNVVPVVITPDDKTLQDTTAIIENLERNHPEPSVLPTTPIQTLVSMLLELYADEWLLIPAMHYRWSFMEQRKFVDLQFGRAAAPTSPPLEQMDNPERFGSYENFKNSLPVLGVNEETIPEIERSYKEFLDDFQTHLSRYPYLLGDKPCVADFAFCGPLYPHLYRDPVPGFLMRCRAPVVACWVETMIGVLQESPADVYTVVDGKAVKVTPPEVPRGFLPNDEIPETLFPILQRMFTEQGPVLLDTVKKFEEYIKESADETDMMRVIGVHDFRLGDVTSVRGMFVYPLWMLQRITDYYSGLSPGQRRDVDGFLDRFQGGKELVKVDLSRCRMERKTVGVTVAKPGNAKL</sequence>
<feature type="domain" description="GST N-terminal" evidence="1">
    <location>
        <begin position="21"/>
        <end position="100"/>
    </location>
</feature>
<dbReference type="InterPro" id="IPR036249">
    <property type="entry name" value="Thioredoxin-like_sf"/>
</dbReference>
<evidence type="ECO:0000259" key="1">
    <source>
        <dbReference type="PROSITE" id="PS50404"/>
    </source>
</evidence>
<protein>
    <submittedName>
        <fullName evidence="2">Hypp2121 protein</fullName>
    </submittedName>
</protein>
<dbReference type="EMBL" id="OV696688">
    <property type="protein sequence ID" value="CAH1258977.1"/>
    <property type="molecule type" value="Genomic_DNA"/>
</dbReference>
<dbReference type="Gene3D" id="3.40.30.10">
    <property type="entry name" value="Glutaredoxin"/>
    <property type="match status" value="1"/>
</dbReference>
<dbReference type="PANTHER" id="PTHR12289:SF67">
    <property type="match status" value="1"/>
</dbReference>
<accession>A0A8J9ZRD1</accession>
<reference evidence="2" key="1">
    <citation type="submission" date="2022-01" db="EMBL/GenBank/DDBJ databases">
        <authorList>
            <person name="Braso-Vives M."/>
        </authorList>
    </citation>
    <scope>NUCLEOTIDE SEQUENCE</scope>
</reference>
<dbReference type="PROSITE" id="PS50404">
    <property type="entry name" value="GST_NTER"/>
    <property type="match status" value="1"/>
</dbReference>
<dbReference type="CDD" id="cd00299">
    <property type="entry name" value="GST_C_family"/>
    <property type="match status" value="1"/>
</dbReference>
<dbReference type="SUPFAM" id="SSF52833">
    <property type="entry name" value="Thioredoxin-like"/>
    <property type="match status" value="1"/>
</dbReference>
<evidence type="ECO:0000313" key="3">
    <source>
        <dbReference type="Proteomes" id="UP000838412"/>
    </source>
</evidence>
<dbReference type="Gene3D" id="1.20.1050.10">
    <property type="match status" value="2"/>
</dbReference>
<dbReference type="SUPFAM" id="SSF47616">
    <property type="entry name" value="GST C-terminal domain-like"/>
    <property type="match status" value="1"/>
</dbReference>
<dbReference type="InterPro" id="IPR004045">
    <property type="entry name" value="Glutathione_S-Trfase_N"/>
</dbReference>
<dbReference type="InterPro" id="IPR036282">
    <property type="entry name" value="Glutathione-S-Trfase_C_sf"/>
</dbReference>
<dbReference type="Proteomes" id="UP000838412">
    <property type="component" value="Chromosome 3"/>
</dbReference>
<proteinExistence type="predicted"/>
<dbReference type="AlphaFoldDB" id="A0A8J9ZRD1"/>